<dbReference type="InterPro" id="IPR052159">
    <property type="entry name" value="Competence_DNA_uptake"/>
</dbReference>
<evidence type="ECO:0000313" key="9">
    <source>
        <dbReference type="Proteomes" id="UP000070058"/>
    </source>
</evidence>
<dbReference type="RefSeq" id="WP_068631112.1">
    <property type="nucleotide sequence ID" value="NZ_LSZQ01000061.1"/>
</dbReference>
<feature type="domain" description="ComEC/Rec2-related protein" evidence="7">
    <location>
        <begin position="246"/>
        <end position="529"/>
    </location>
</feature>
<proteinExistence type="predicted"/>
<evidence type="ECO:0000313" key="8">
    <source>
        <dbReference type="EMBL" id="KXU34501.1"/>
    </source>
</evidence>
<keyword evidence="9" id="KW-1185">Reference proteome</keyword>
<feature type="transmembrane region" description="Helical" evidence="6">
    <location>
        <begin position="444"/>
        <end position="468"/>
    </location>
</feature>
<comment type="subcellular location">
    <subcellularLocation>
        <location evidence="1">Cell membrane</location>
        <topology evidence="1">Multi-pass membrane protein</topology>
    </subcellularLocation>
</comment>
<evidence type="ECO:0000256" key="3">
    <source>
        <dbReference type="ARBA" id="ARBA00022692"/>
    </source>
</evidence>
<name>A0A139SJ06_9BACT</name>
<dbReference type="OrthoDB" id="9761531at2"/>
<evidence type="ECO:0000256" key="4">
    <source>
        <dbReference type="ARBA" id="ARBA00022989"/>
    </source>
</evidence>
<evidence type="ECO:0000256" key="5">
    <source>
        <dbReference type="ARBA" id="ARBA00023136"/>
    </source>
</evidence>
<keyword evidence="4 6" id="KW-1133">Transmembrane helix</keyword>
<feature type="transmembrane region" description="Helical" evidence="6">
    <location>
        <begin position="480"/>
        <end position="500"/>
    </location>
</feature>
<sequence>MHAAATAVRKKRFRSLGHRAPLLWVLVPILSGLSLGHAGLSLPSAWIVSGAAGFAAFALAAKYAKWPPGVSAFGLCAGLTLAGLAYYDVKRPRLADWDWLPPREAELTLRVTRTFSQSRADRASGLAVIESTAPHLRELIGQRIYFSLKLPESEAVAPPLLLRATRLEALGVLSALSRRPEPASFEHYLDSAGVNFRFSQGQILQVRQPASVYRHFCARAAERFSESLGQGIAAAHPETAGILRAMLLGQRSELSEEQSGLFRASGTMHVFAISGLHIGIIAAAIHWLLALLRLPHKLRLLVELSALWLYVDITGAAPSAVRAFIMVALFLLAFALRLPANPVATLTTSALIVVCLDPLQIFSASFQMSYGIVAALLLIGLPLAEHWQAAWQPYAMIPKATWSGRQHALDWLRRWGFGALGIGVAATLVSSVTGVLFFELFTPASLFINLLVIPAASCAIIAGFASLLCGLLHFTLGSLVANYVAFLVLAGTETLISAVMQVPHLWFYAAFRAPWVGSVTLVALLLILLIGYSQHWSRWCRFFWPPFAVLALGFALGVRFG</sequence>
<dbReference type="PANTHER" id="PTHR30619">
    <property type="entry name" value="DNA INTERNALIZATION/COMPETENCE PROTEIN COMEC/REC2"/>
    <property type="match status" value="1"/>
</dbReference>
<reference evidence="9" key="1">
    <citation type="submission" date="2016-02" db="EMBL/GenBank/DDBJ databases">
        <authorList>
            <person name="Sanders J.G."/>
            <person name="Lin J.Y."/>
            <person name="Wertz J.T."/>
            <person name="Russell J.A."/>
            <person name="Moreau C.S."/>
            <person name="Powell S."/>
        </authorList>
    </citation>
    <scope>NUCLEOTIDE SEQUENCE [LARGE SCALE GENOMIC DNA]</scope>
    <source>
        <strain evidence="9">CAG34</strain>
    </source>
</reference>
<feature type="transmembrane region" description="Helical" evidence="6">
    <location>
        <begin position="270"/>
        <end position="289"/>
    </location>
</feature>
<feature type="transmembrane region" description="Helical" evidence="6">
    <location>
        <begin position="70"/>
        <end position="87"/>
    </location>
</feature>
<dbReference type="PANTHER" id="PTHR30619:SF1">
    <property type="entry name" value="RECOMBINATION PROTEIN 2"/>
    <property type="match status" value="1"/>
</dbReference>
<feature type="transmembrane region" description="Helical" evidence="6">
    <location>
        <begin position="368"/>
        <end position="384"/>
    </location>
</feature>
<evidence type="ECO:0000256" key="2">
    <source>
        <dbReference type="ARBA" id="ARBA00022475"/>
    </source>
</evidence>
<dbReference type="Pfam" id="PF03772">
    <property type="entry name" value="Competence"/>
    <property type="match status" value="1"/>
</dbReference>
<dbReference type="STRING" id="1548207.AXK11_08225"/>
<keyword evidence="5 6" id="KW-0472">Membrane</keyword>
<dbReference type="AlphaFoldDB" id="A0A139SJ06"/>
<keyword evidence="3 6" id="KW-0812">Transmembrane</keyword>
<organism evidence="8 9">
    <name type="scientific">Cephaloticoccus primus</name>
    <dbReference type="NCBI Taxonomy" id="1548207"/>
    <lineage>
        <taxon>Bacteria</taxon>
        <taxon>Pseudomonadati</taxon>
        <taxon>Verrucomicrobiota</taxon>
        <taxon>Opitutia</taxon>
        <taxon>Opitutales</taxon>
        <taxon>Opitutaceae</taxon>
        <taxon>Cephaloticoccus</taxon>
    </lineage>
</organism>
<keyword evidence="2" id="KW-1003">Cell membrane</keyword>
<dbReference type="NCBIfam" id="TIGR00360">
    <property type="entry name" value="ComEC_N-term"/>
    <property type="match status" value="1"/>
</dbReference>
<feature type="transmembrane region" description="Helical" evidence="6">
    <location>
        <begin position="415"/>
        <end position="438"/>
    </location>
</feature>
<evidence type="ECO:0000256" key="6">
    <source>
        <dbReference type="SAM" id="Phobius"/>
    </source>
</evidence>
<accession>A0A139SJ06</accession>
<feature type="transmembrane region" description="Helical" evidence="6">
    <location>
        <begin position="542"/>
        <end position="560"/>
    </location>
</feature>
<gene>
    <name evidence="8" type="ORF">AXK11_08225</name>
</gene>
<evidence type="ECO:0000259" key="7">
    <source>
        <dbReference type="Pfam" id="PF03772"/>
    </source>
</evidence>
<dbReference type="EMBL" id="LSZQ01000061">
    <property type="protein sequence ID" value="KXU34501.1"/>
    <property type="molecule type" value="Genomic_DNA"/>
</dbReference>
<dbReference type="InterPro" id="IPR004477">
    <property type="entry name" value="ComEC_N"/>
</dbReference>
<feature type="transmembrane region" description="Helical" evidence="6">
    <location>
        <begin position="309"/>
        <end position="336"/>
    </location>
</feature>
<comment type="caution">
    <text evidence="8">The sequence shown here is derived from an EMBL/GenBank/DDBJ whole genome shotgun (WGS) entry which is preliminary data.</text>
</comment>
<dbReference type="GO" id="GO:0005886">
    <property type="term" value="C:plasma membrane"/>
    <property type="evidence" value="ECO:0007669"/>
    <property type="project" value="UniProtKB-SubCell"/>
</dbReference>
<evidence type="ECO:0000256" key="1">
    <source>
        <dbReference type="ARBA" id="ARBA00004651"/>
    </source>
</evidence>
<feature type="transmembrane region" description="Helical" evidence="6">
    <location>
        <begin position="506"/>
        <end position="530"/>
    </location>
</feature>
<protein>
    <recommendedName>
        <fullName evidence="7">ComEC/Rec2-related protein domain-containing protein</fullName>
    </recommendedName>
</protein>
<feature type="transmembrane region" description="Helical" evidence="6">
    <location>
        <begin position="45"/>
        <end position="64"/>
    </location>
</feature>
<feature type="transmembrane region" description="Helical" evidence="6">
    <location>
        <begin position="20"/>
        <end position="38"/>
    </location>
</feature>
<dbReference type="Proteomes" id="UP000070058">
    <property type="component" value="Unassembled WGS sequence"/>
</dbReference>